<dbReference type="RefSeq" id="XP_009063735.1">
    <property type="nucleotide sequence ID" value="XM_009065487.1"/>
</dbReference>
<dbReference type="HOGENOM" id="CLU_2173828_0_0_1"/>
<feature type="domain" description="MADF" evidence="1">
    <location>
        <begin position="21"/>
        <end position="101"/>
    </location>
</feature>
<dbReference type="PANTHER" id="PTHR12243">
    <property type="entry name" value="MADF DOMAIN TRANSCRIPTION FACTOR"/>
    <property type="match status" value="1"/>
</dbReference>
<dbReference type="CTD" id="20236482"/>
<organism evidence="2 3">
    <name type="scientific">Lottia gigantea</name>
    <name type="common">Giant owl limpet</name>
    <dbReference type="NCBI Taxonomy" id="225164"/>
    <lineage>
        <taxon>Eukaryota</taxon>
        <taxon>Metazoa</taxon>
        <taxon>Spiralia</taxon>
        <taxon>Lophotrochozoa</taxon>
        <taxon>Mollusca</taxon>
        <taxon>Gastropoda</taxon>
        <taxon>Patellogastropoda</taxon>
        <taxon>Lottioidea</taxon>
        <taxon>Lottiidae</taxon>
        <taxon>Lottia</taxon>
    </lineage>
</organism>
<dbReference type="Pfam" id="PF10545">
    <property type="entry name" value="MADF_DNA_bdg"/>
    <property type="match status" value="1"/>
</dbReference>
<evidence type="ECO:0000313" key="3">
    <source>
        <dbReference type="Proteomes" id="UP000030746"/>
    </source>
</evidence>
<accession>V4B9D7</accession>
<name>V4B9D7_LOTGI</name>
<protein>
    <recommendedName>
        <fullName evidence="1">MADF domain-containing protein</fullName>
    </recommendedName>
</protein>
<dbReference type="InterPro" id="IPR006578">
    <property type="entry name" value="MADF-dom"/>
</dbReference>
<evidence type="ECO:0000259" key="1">
    <source>
        <dbReference type="Pfam" id="PF10545"/>
    </source>
</evidence>
<dbReference type="OrthoDB" id="6162629at2759"/>
<dbReference type="KEGG" id="lgi:LOTGIDRAFT_154979"/>
<dbReference type="EMBL" id="KB203274">
    <property type="protein sequence ID" value="ESO85489.1"/>
    <property type="molecule type" value="Genomic_DNA"/>
</dbReference>
<dbReference type="GeneID" id="20236482"/>
<dbReference type="Proteomes" id="UP000030746">
    <property type="component" value="Unassembled WGS sequence"/>
</dbReference>
<evidence type="ECO:0000313" key="2">
    <source>
        <dbReference type="EMBL" id="ESO85489.1"/>
    </source>
</evidence>
<dbReference type="AlphaFoldDB" id="V4B9D7"/>
<proteinExistence type="predicted"/>
<reference evidence="2 3" key="1">
    <citation type="journal article" date="2013" name="Nature">
        <title>Insights into bilaterian evolution from three spiralian genomes.</title>
        <authorList>
            <person name="Simakov O."/>
            <person name="Marletaz F."/>
            <person name="Cho S.J."/>
            <person name="Edsinger-Gonzales E."/>
            <person name="Havlak P."/>
            <person name="Hellsten U."/>
            <person name="Kuo D.H."/>
            <person name="Larsson T."/>
            <person name="Lv J."/>
            <person name="Arendt D."/>
            <person name="Savage R."/>
            <person name="Osoegawa K."/>
            <person name="de Jong P."/>
            <person name="Grimwood J."/>
            <person name="Chapman J.A."/>
            <person name="Shapiro H."/>
            <person name="Aerts A."/>
            <person name="Otillar R.P."/>
            <person name="Terry A.Y."/>
            <person name="Boore J.L."/>
            <person name="Grigoriev I.V."/>
            <person name="Lindberg D.R."/>
            <person name="Seaver E.C."/>
            <person name="Weisblat D.A."/>
            <person name="Putnam N.H."/>
            <person name="Rokhsar D.S."/>
        </authorList>
    </citation>
    <scope>NUCLEOTIDE SEQUENCE [LARGE SCALE GENOMIC DNA]</scope>
</reference>
<dbReference type="PANTHER" id="PTHR12243:SF67">
    <property type="entry name" value="COREPRESSOR OF PANGOLIN, ISOFORM A-RELATED"/>
    <property type="match status" value="1"/>
</dbReference>
<gene>
    <name evidence="2" type="ORF">LOTGIDRAFT_154979</name>
</gene>
<sequence length="110" mass="12326">MATSSESANTKFWTVEKEQILIDMWSQSACLFMISSPDYSGIGTRKYDAMQEIAQAMETTVDDIKKKMTSIRAAFNRARRSPPSGSASKKDEWLIKNLDFLNSSSGISRC</sequence>
<dbReference type="InterPro" id="IPR039353">
    <property type="entry name" value="TF_Adf1"/>
</dbReference>
<dbReference type="SMART" id="SM00595">
    <property type="entry name" value="MADF"/>
    <property type="match status" value="1"/>
</dbReference>
<keyword evidence="3" id="KW-1185">Reference proteome</keyword>